<dbReference type="EMBL" id="KL142378">
    <property type="protein sequence ID" value="KDR76588.1"/>
    <property type="molecule type" value="Genomic_DNA"/>
</dbReference>
<dbReference type="PANTHER" id="PTHR44924:SF1">
    <property type="entry name" value="DNAJ SUBFAMILY A MEMBER 2"/>
    <property type="match status" value="1"/>
</dbReference>
<dbReference type="Gene3D" id="1.10.287.110">
    <property type="entry name" value="DnaJ domain"/>
    <property type="match status" value="1"/>
</dbReference>
<proteinExistence type="predicted"/>
<organism evidence="2 3">
    <name type="scientific">Galerina marginata (strain CBS 339.88)</name>
    <dbReference type="NCBI Taxonomy" id="685588"/>
    <lineage>
        <taxon>Eukaryota</taxon>
        <taxon>Fungi</taxon>
        <taxon>Dikarya</taxon>
        <taxon>Basidiomycota</taxon>
        <taxon>Agaricomycotina</taxon>
        <taxon>Agaricomycetes</taxon>
        <taxon>Agaricomycetidae</taxon>
        <taxon>Agaricales</taxon>
        <taxon>Agaricineae</taxon>
        <taxon>Strophariaceae</taxon>
        <taxon>Galerina</taxon>
    </lineage>
</organism>
<evidence type="ECO:0000313" key="3">
    <source>
        <dbReference type="Proteomes" id="UP000027222"/>
    </source>
</evidence>
<dbReference type="Pfam" id="PF00226">
    <property type="entry name" value="DnaJ"/>
    <property type="match status" value="1"/>
</dbReference>
<dbReference type="SUPFAM" id="SSF46565">
    <property type="entry name" value="Chaperone J-domain"/>
    <property type="match status" value="1"/>
</dbReference>
<dbReference type="OrthoDB" id="552049at2759"/>
<dbReference type="STRING" id="685588.A0A067TC68"/>
<accession>A0A067TC68</accession>
<evidence type="ECO:0000313" key="2">
    <source>
        <dbReference type="EMBL" id="KDR76588.1"/>
    </source>
</evidence>
<feature type="non-terminal residue" evidence="2">
    <location>
        <position position="1"/>
    </location>
</feature>
<sequence length="124" mass="13889">ETGYYNILGVPITATTDDTKEAYRRLAIKHHPDKNPNDPHAEEHFKEIAIAYQTLSDDTLRRKYNEFGPEESAPEGGYVDPEEVFGASFGGERRRRAVCAYHRAYQPGTGYEDGAAGGRRRGGR</sequence>
<dbReference type="InterPro" id="IPR036869">
    <property type="entry name" value="J_dom_sf"/>
</dbReference>
<reference evidence="3" key="1">
    <citation type="journal article" date="2014" name="Proc. Natl. Acad. Sci. U.S.A.">
        <title>Extensive sampling of basidiomycete genomes demonstrates inadequacy of the white-rot/brown-rot paradigm for wood decay fungi.</title>
        <authorList>
            <person name="Riley R."/>
            <person name="Salamov A.A."/>
            <person name="Brown D.W."/>
            <person name="Nagy L.G."/>
            <person name="Floudas D."/>
            <person name="Held B.W."/>
            <person name="Levasseur A."/>
            <person name="Lombard V."/>
            <person name="Morin E."/>
            <person name="Otillar R."/>
            <person name="Lindquist E.A."/>
            <person name="Sun H."/>
            <person name="LaButti K.M."/>
            <person name="Schmutz J."/>
            <person name="Jabbour D."/>
            <person name="Luo H."/>
            <person name="Baker S.E."/>
            <person name="Pisabarro A.G."/>
            <person name="Walton J.D."/>
            <person name="Blanchette R.A."/>
            <person name="Henrissat B."/>
            <person name="Martin F."/>
            <person name="Cullen D."/>
            <person name="Hibbett D.S."/>
            <person name="Grigoriev I.V."/>
        </authorList>
    </citation>
    <scope>NUCLEOTIDE SEQUENCE [LARGE SCALE GENOMIC DNA]</scope>
    <source>
        <strain evidence="3">CBS 339.88</strain>
    </source>
</reference>
<dbReference type="AlphaFoldDB" id="A0A067TC68"/>
<name>A0A067TC68_GALM3</name>
<feature type="domain" description="J" evidence="1">
    <location>
        <begin position="3"/>
        <end position="68"/>
    </location>
</feature>
<dbReference type="PRINTS" id="PR00625">
    <property type="entry name" value="JDOMAIN"/>
</dbReference>
<protein>
    <recommendedName>
        <fullName evidence="1">J domain-containing protein</fullName>
    </recommendedName>
</protein>
<keyword evidence="3" id="KW-1185">Reference proteome</keyword>
<dbReference type="SMART" id="SM00271">
    <property type="entry name" value="DnaJ"/>
    <property type="match status" value="1"/>
</dbReference>
<gene>
    <name evidence="2" type="ORF">GALMADRAFT_66986</name>
</gene>
<evidence type="ECO:0000259" key="1">
    <source>
        <dbReference type="PROSITE" id="PS50076"/>
    </source>
</evidence>
<dbReference type="PROSITE" id="PS50076">
    <property type="entry name" value="DNAJ_2"/>
    <property type="match status" value="1"/>
</dbReference>
<dbReference type="HOGENOM" id="CLU_017633_12_3_1"/>
<dbReference type="InterPro" id="IPR001623">
    <property type="entry name" value="DnaJ_domain"/>
</dbReference>
<dbReference type="InterPro" id="IPR018253">
    <property type="entry name" value="DnaJ_domain_CS"/>
</dbReference>
<dbReference type="CDD" id="cd06257">
    <property type="entry name" value="DnaJ"/>
    <property type="match status" value="1"/>
</dbReference>
<dbReference type="PROSITE" id="PS00636">
    <property type="entry name" value="DNAJ_1"/>
    <property type="match status" value="1"/>
</dbReference>
<dbReference type="PANTHER" id="PTHR44924">
    <property type="entry name" value="DNAJ SUBFAMILY A MEMBER 2"/>
    <property type="match status" value="1"/>
</dbReference>
<dbReference type="Proteomes" id="UP000027222">
    <property type="component" value="Unassembled WGS sequence"/>
</dbReference>